<dbReference type="EMBL" id="AJ507836">
    <property type="protein sequence ID" value="CAD47949.1"/>
    <property type="molecule type" value="Genomic_DNA"/>
</dbReference>
<keyword evidence="1" id="KW-0614">Plasmid</keyword>
<proteinExistence type="predicted"/>
<evidence type="ECO:0000313" key="1">
    <source>
        <dbReference type="EMBL" id="AAK64264.1"/>
    </source>
</evidence>
<geneLocation type="plasmid" evidence="2">
    <name>pAO1</name>
</geneLocation>
<dbReference type="AlphaFoldDB" id="Q93NH2"/>
<dbReference type="GeneID" id="84020292"/>
<dbReference type="EMBL" id="AF373840">
    <property type="protein sequence ID" value="AAK64264.1"/>
    <property type="molecule type" value="Genomic_DNA"/>
</dbReference>
<name>Q93NH2_PAENI</name>
<geneLocation type="plasmid" evidence="1">
    <name>pA01</name>
</geneLocation>
<accession>Q93NH2</accession>
<protein>
    <submittedName>
        <fullName evidence="1">ORF78</fullName>
    </submittedName>
</protein>
<reference evidence="2" key="3">
    <citation type="journal article" date="2013" name="J. Mol. Evol.">
        <title>pAO1 of Arthrobacter nicotinovorans and the spread of catabolic traits by horizontal gene transfer in gram-positive soil bacteria.</title>
        <authorList>
            <person name="Mihasan M."/>
            <person name="Brandsch R."/>
        </authorList>
    </citation>
    <scope>NUCLEOTIDE SEQUENCE [LARGE SCALE GENOMIC DNA]</scope>
    <source>
        <strain evidence="2">ATCC 49919</strain>
        <plasmid evidence="2">pAO1</plasmid>
    </source>
</reference>
<reference evidence="2" key="2">
    <citation type="journal article" date="2003" name="J. Bacteriol.">
        <title>Sequence of the 165-kilobase catabolic plasmid pAO1 from Arthrobacter nicotinovorans and identification of a pAO1-dependent nicotine uptake system.</title>
        <authorList>
            <person name="Igloi G.L."/>
            <person name="Brandsch R."/>
        </authorList>
    </citation>
    <scope>NUCLEOTIDE SEQUENCE [LARGE SCALE GENOMIC DNA]</scope>
    <source>
        <strain evidence="2">ATCC 49919</strain>
        <plasmid evidence="2">pAO1</plasmid>
    </source>
</reference>
<evidence type="ECO:0000313" key="2">
    <source>
        <dbReference type="EMBL" id="CAD47949.1"/>
    </source>
</evidence>
<sequence>MKRLVWMGIGVAIGIIALRKVDEKKSGLGHEGLERAVAGITQGIYDFADAVRAGMRERDTELRVALKASSAVQVPSDL</sequence>
<dbReference type="RefSeq" id="WP_016359460.1">
    <property type="nucleotide sequence ID" value="NC_021229.1"/>
</dbReference>
<reference evidence="1" key="1">
    <citation type="journal article" date="2001" name="J. Bacteriol.">
        <title>Gene cluster on pAO1 of Arthrobacter nicotinovorans involved in degradation of the plant alkaloid nicotine: cloning, purification, and characterization of 2,6-dihydroxypyridine 3-hydroxylase.</title>
        <authorList>
            <person name="Baitsch D."/>
            <person name="Sandu C."/>
            <person name="Brandsch R."/>
            <person name="Igloi G.L."/>
        </authorList>
    </citation>
    <scope>NUCLEOTIDE SEQUENCE</scope>
    <source>
        <plasmid evidence="1">pA01</plasmid>
    </source>
</reference>
<organism evidence="1">
    <name type="scientific">Paenarthrobacter nicotinovorans</name>
    <name type="common">Arthrobacter nicotinovorans</name>
    <dbReference type="NCBI Taxonomy" id="29320"/>
    <lineage>
        <taxon>Bacteria</taxon>
        <taxon>Bacillati</taxon>
        <taxon>Actinomycetota</taxon>
        <taxon>Actinomycetes</taxon>
        <taxon>Micrococcales</taxon>
        <taxon>Micrococcaceae</taxon>
        <taxon>Paenarthrobacter</taxon>
    </lineage>
</organism>